<proteinExistence type="inferred from homology"/>
<dbReference type="InterPro" id="IPR026794">
    <property type="entry name" value="ADISSP"/>
</dbReference>
<sequence>METISETNANSHCKEHVHFSAEQLKDHNLEIHVKQQEGHIDVHLGFLQIHHHYSVSFSIKDSLGQEVSFDERENLHVQIQKATASDDGEGHDIVLNFNAHREKLMNEVIHIQSKDQEKRVKMLIHARVLGKGKGTPALKNGIKCYKVDTDEDSDTHSDWQGF</sequence>
<dbReference type="PANTHER" id="PTHR13287:SF2">
    <property type="entry name" value="ADIPOSE-SECRETED SIGNALING PROTEIN"/>
    <property type="match status" value="1"/>
</dbReference>
<evidence type="ECO:0000313" key="3">
    <source>
        <dbReference type="Proteomes" id="UP000694844"/>
    </source>
</evidence>
<evidence type="ECO:0000313" key="4">
    <source>
        <dbReference type="RefSeq" id="XP_022345539.1"/>
    </source>
</evidence>
<evidence type="ECO:0000256" key="2">
    <source>
        <dbReference type="ARBA" id="ARBA00035300"/>
    </source>
</evidence>
<dbReference type="RefSeq" id="XP_022345539.1">
    <property type="nucleotide sequence ID" value="XM_022489831.1"/>
</dbReference>
<gene>
    <name evidence="4" type="primary">LOC111138047</name>
</gene>
<evidence type="ECO:0000256" key="1">
    <source>
        <dbReference type="ARBA" id="ARBA00035018"/>
    </source>
</evidence>
<dbReference type="Pfam" id="PF15006">
    <property type="entry name" value="DUF4517"/>
    <property type="match status" value="1"/>
</dbReference>
<comment type="similarity">
    <text evidence="1">Belongs to the ADISSP family.</text>
</comment>
<dbReference type="KEGG" id="cvn:111138047"/>
<protein>
    <recommendedName>
        <fullName evidence="2">Adipose-secreted signaling protein</fullName>
    </recommendedName>
</protein>
<organism evidence="3 4">
    <name type="scientific">Crassostrea virginica</name>
    <name type="common">Eastern oyster</name>
    <dbReference type="NCBI Taxonomy" id="6565"/>
    <lineage>
        <taxon>Eukaryota</taxon>
        <taxon>Metazoa</taxon>
        <taxon>Spiralia</taxon>
        <taxon>Lophotrochozoa</taxon>
        <taxon>Mollusca</taxon>
        <taxon>Bivalvia</taxon>
        <taxon>Autobranchia</taxon>
        <taxon>Pteriomorphia</taxon>
        <taxon>Ostreida</taxon>
        <taxon>Ostreoidea</taxon>
        <taxon>Ostreidae</taxon>
        <taxon>Crassostrea</taxon>
    </lineage>
</organism>
<dbReference type="GeneID" id="111138047"/>
<name>A0A8B8EZV6_CRAVI</name>
<keyword evidence="3" id="KW-1185">Reference proteome</keyword>
<dbReference type="AlphaFoldDB" id="A0A8B8EZV6"/>
<reference evidence="4" key="1">
    <citation type="submission" date="2025-08" db="UniProtKB">
        <authorList>
            <consortium name="RefSeq"/>
        </authorList>
    </citation>
    <scope>IDENTIFICATION</scope>
    <source>
        <tissue evidence="4">Whole sample</tissue>
    </source>
</reference>
<dbReference type="PANTHER" id="PTHR13287">
    <property type="entry name" value="ADIPOSE-SECRETED SIGNALING PROTEIN"/>
    <property type="match status" value="1"/>
</dbReference>
<accession>A0A8B8EZV6</accession>
<dbReference type="Proteomes" id="UP000694844">
    <property type="component" value="Chromosome 5"/>
</dbReference>
<dbReference type="OrthoDB" id="6246153at2759"/>